<dbReference type="PANTHER" id="PTHR45724:SF13">
    <property type="entry name" value="AQUAPORIN NIP1-1-RELATED"/>
    <property type="match status" value="1"/>
</dbReference>
<dbReference type="PRINTS" id="PR00783">
    <property type="entry name" value="MINTRINSICP"/>
</dbReference>
<dbReference type="InterPro" id="IPR022357">
    <property type="entry name" value="MIP_CS"/>
</dbReference>
<evidence type="ECO:0000256" key="5">
    <source>
        <dbReference type="ARBA" id="ARBA00023136"/>
    </source>
</evidence>
<keyword evidence="9" id="KW-1185">Reference proteome</keyword>
<comment type="similarity">
    <text evidence="6">Belongs to the MIP/aquaporin (TC 1.A.8) family.</text>
</comment>
<dbReference type="InterPro" id="IPR034294">
    <property type="entry name" value="Aquaporin_transptr"/>
</dbReference>
<sequence>MKNYLAEIVGTFILVAFGTGVVVVDQQTDAEVTLVGIALVWGLVVYAIISAIGDVSGAHVNPSVTVTLWASGRFPGAQVAPYIVCQLIGAVLGSVMVRVLFPDADSLGGTAPSGGLMQSFLAEVLLTFLLLFVVLNVSEGAKEKGITAGIAIGGVITLEVLFGGPISGASMNPARSFGPALVGGDWTAYWIYVAGPILGGLLAAPLAILLRSDNKPEKPSTES</sequence>
<comment type="subcellular location">
    <subcellularLocation>
        <location evidence="1">Membrane</location>
        <topology evidence="1">Multi-pass membrane protein</topology>
    </subcellularLocation>
</comment>
<dbReference type="OrthoDB" id="9807293at2"/>
<dbReference type="NCBIfam" id="TIGR00861">
    <property type="entry name" value="MIP"/>
    <property type="match status" value="1"/>
</dbReference>
<feature type="transmembrane region" description="Helical" evidence="7">
    <location>
        <begin position="79"/>
        <end position="100"/>
    </location>
</feature>
<protein>
    <submittedName>
        <fullName evidence="8">Aquaporin Z 2</fullName>
    </submittedName>
</protein>
<dbReference type="InterPro" id="IPR023271">
    <property type="entry name" value="Aquaporin-like"/>
</dbReference>
<keyword evidence="3 6" id="KW-0812">Transmembrane</keyword>
<name>A0A517SPI7_9BACT</name>
<feature type="transmembrane region" description="Helical" evidence="7">
    <location>
        <begin position="150"/>
        <end position="169"/>
    </location>
</feature>
<feature type="transmembrane region" description="Helical" evidence="7">
    <location>
        <begin position="5"/>
        <end position="24"/>
    </location>
</feature>
<evidence type="ECO:0000256" key="7">
    <source>
        <dbReference type="SAM" id="Phobius"/>
    </source>
</evidence>
<dbReference type="PROSITE" id="PS00221">
    <property type="entry name" value="MIP"/>
    <property type="match status" value="1"/>
</dbReference>
<proteinExistence type="inferred from homology"/>
<evidence type="ECO:0000313" key="9">
    <source>
        <dbReference type="Proteomes" id="UP000315003"/>
    </source>
</evidence>
<accession>A0A517SPI7</accession>
<reference evidence="8 9" key="1">
    <citation type="submission" date="2019-02" db="EMBL/GenBank/DDBJ databases">
        <title>Deep-cultivation of Planctomycetes and their phenomic and genomic characterization uncovers novel biology.</title>
        <authorList>
            <person name="Wiegand S."/>
            <person name="Jogler M."/>
            <person name="Boedeker C."/>
            <person name="Pinto D."/>
            <person name="Vollmers J."/>
            <person name="Rivas-Marin E."/>
            <person name="Kohn T."/>
            <person name="Peeters S.H."/>
            <person name="Heuer A."/>
            <person name="Rast P."/>
            <person name="Oberbeckmann S."/>
            <person name="Bunk B."/>
            <person name="Jeske O."/>
            <person name="Meyerdierks A."/>
            <person name="Storesund J.E."/>
            <person name="Kallscheuer N."/>
            <person name="Luecker S."/>
            <person name="Lage O.M."/>
            <person name="Pohl T."/>
            <person name="Merkel B.J."/>
            <person name="Hornburger P."/>
            <person name="Mueller R.-W."/>
            <person name="Bruemmer F."/>
            <person name="Labrenz M."/>
            <person name="Spormann A.M."/>
            <person name="Op den Camp H."/>
            <person name="Overmann J."/>
            <person name="Amann R."/>
            <person name="Jetten M.S.M."/>
            <person name="Mascher T."/>
            <person name="Medema M.H."/>
            <person name="Devos D.P."/>
            <person name="Kaster A.-K."/>
            <person name="Ovreas L."/>
            <person name="Rohde M."/>
            <person name="Galperin M.Y."/>
            <person name="Jogler C."/>
        </authorList>
    </citation>
    <scope>NUCLEOTIDE SEQUENCE [LARGE SCALE GENOMIC DNA]</scope>
    <source>
        <strain evidence="8 9">SV_7m_r</strain>
    </source>
</reference>
<keyword evidence="4 7" id="KW-1133">Transmembrane helix</keyword>
<evidence type="ECO:0000256" key="6">
    <source>
        <dbReference type="RuleBase" id="RU000477"/>
    </source>
</evidence>
<dbReference type="Proteomes" id="UP000315003">
    <property type="component" value="Chromosome"/>
</dbReference>
<keyword evidence="5 7" id="KW-0472">Membrane</keyword>
<evidence type="ECO:0000256" key="2">
    <source>
        <dbReference type="ARBA" id="ARBA00022448"/>
    </source>
</evidence>
<evidence type="ECO:0000313" key="8">
    <source>
        <dbReference type="EMBL" id="QDT58032.1"/>
    </source>
</evidence>
<evidence type="ECO:0000256" key="3">
    <source>
        <dbReference type="ARBA" id="ARBA00022692"/>
    </source>
</evidence>
<dbReference type="Gene3D" id="1.20.1080.10">
    <property type="entry name" value="Glycerol uptake facilitator protein"/>
    <property type="match status" value="1"/>
</dbReference>
<gene>
    <name evidence="8" type="primary">aqpZ2</name>
    <name evidence="8" type="ORF">SV7mr_05210</name>
</gene>
<feature type="transmembrane region" description="Helical" evidence="7">
    <location>
        <begin position="120"/>
        <end position="138"/>
    </location>
</feature>
<organism evidence="8 9">
    <name type="scientific">Stieleria bergensis</name>
    <dbReference type="NCBI Taxonomy" id="2528025"/>
    <lineage>
        <taxon>Bacteria</taxon>
        <taxon>Pseudomonadati</taxon>
        <taxon>Planctomycetota</taxon>
        <taxon>Planctomycetia</taxon>
        <taxon>Pirellulales</taxon>
        <taxon>Pirellulaceae</taxon>
        <taxon>Stieleria</taxon>
    </lineage>
</organism>
<dbReference type="RefSeq" id="WP_145268903.1">
    <property type="nucleotide sequence ID" value="NZ_CP036272.1"/>
</dbReference>
<dbReference type="EMBL" id="CP036272">
    <property type="protein sequence ID" value="QDT58032.1"/>
    <property type="molecule type" value="Genomic_DNA"/>
</dbReference>
<dbReference type="PANTHER" id="PTHR45724">
    <property type="entry name" value="AQUAPORIN NIP2-1"/>
    <property type="match status" value="1"/>
</dbReference>
<dbReference type="GO" id="GO:0015267">
    <property type="term" value="F:channel activity"/>
    <property type="evidence" value="ECO:0007669"/>
    <property type="project" value="InterPro"/>
</dbReference>
<dbReference type="Pfam" id="PF00230">
    <property type="entry name" value="MIP"/>
    <property type="match status" value="1"/>
</dbReference>
<feature type="transmembrane region" description="Helical" evidence="7">
    <location>
        <begin position="189"/>
        <end position="210"/>
    </location>
</feature>
<dbReference type="AlphaFoldDB" id="A0A517SPI7"/>
<evidence type="ECO:0000256" key="4">
    <source>
        <dbReference type="ARBA" id="ARBA00022989"/>
    </source>
</evidence>
<dbReference type="SUPFAM" id="SSF81338">
    <property type="entry name" value="Aquaporin-like"/>
    <property type="match status" value="1"/>
</dbReference>
<dbReference type="GO" id="GO:0016020">
    <property type="term" value="C:membrane"/>
    <property type="evidence" value="ECO:0007669"/>
    <property type="project" value="UniProtKB-SubCell"/>
</dbReference>
<feature type="transmembrane region" description="Helical" evidence="7">
    <location>
        <begin position="30"/>
        <end position="49"/>
    </location>
</feature>
<keyword evidence="2 6" id="KW-0813">Transport</keyword>
<dbReference type="InterPro" id="IPR000425">
    <property type="entry name" value="MIP"/>
</dbReference>
<evidence type="ECO:0000256" key="1">
    <source>
        <dbReference type="ARBA" id="ARBA00004141"/>
    </source>
</evidence>